<dbReference type="STRING" id="1129794.C427_2550"/>
<gene>
    <name evidence="1" type="ORF">C427_2550</name>
</gene>
<dbReference type="Pfam" id="PF13289">
    <property type="entry name" value="SIR2_2"/>
    <property type="match status" value="1"/>
</dbReference>
<proteinExistence type="predicted"/>
<dbReference type="InterPro" id="IPR029035">
    <property type="entry name" value="DHS-like_NAD/FAD-binding_dom"/>
</dbReference>
<dbReference type="Gene3D" id="3.40.50.1220">
    <property type="entry name" value="TPP-binding domain"/>
    <property type="match status" value="1"/>
</dbReference>
<dbReference type="AlphaFoldDB" id="K6YWV6"/>
<reference evidence="1 2" key="1">
    <citation type="journal article" date="2013" name="Genome Announc.">
        <title>Complete Genome Sequence of Glaciecola psychrophila Strain 170T.</title>
        <authorList>
            <person name="Yin J."/>
            <person name="Chen J."/>
            <person name="Liu G."/>
            <person name="Yu Y."/>
            <person name="Song L."/>
            <person name="Wang X."/>
            <person name="Qu X."/>
        </authorList>
    </citation>
    <scope>NUCLEOTIDE SEQUENCE [LARGE SCALE GENOMIC DNA]</scope>
    <source>
        <strain evidence="1 2">170</strain>
    </source>
</reference>
<dbReference type="Proteomes" id="UP000011864">
    <property type="component" value="Chromosome"/>
</dbReference>
<dbReference type="eggNOG" id="COG0846">
    <property type="taxonomic scope" value="Bacteria"/>
</dbReference>
<sequence length="1266" mass="144957">MRFDSCGPNIPDSLLLRSDSGRVVFLCGAGVSLPSGMPSFIDLTKYVIDYFDPPEQSEIMSSFQPWINNPSSSNVPLDQIFNLLNLEYGKDAVNAIVTERLVATAKADRVGYEHGLIKKISSSPNGIPQIVTTNFDLLFEIDDIIDTHVPPAFPDLAFGASIEGITYLHGRLTNKEAESHQYVLSSADFGRAYLSEAWATNFVRHLLERYTVVLVGYQAEDPPIKYLLQGLNHDGQYDRTRLFAFDQGKPEEIEAKWRDRGVTAIAYPDHANLWQTLKAWAERAENPRAWRTSVIEMTEKDPKTLDAHQRGQVAHVLRTIQGAKLFEQAKPPAHPEWICVFDANIRSAKVVRGYGESTEIFDPQIAYGLDDDKKHITDEDFQRGLTNDNILVWRNEDENPNEAHRLGGLQAAGHVAMPPRLVHLISWIGKNINSPVLAWWTIRQNGIHPRLLQHIEWQLVQLDNLNIKARNIWNLVIEHHREPRNIQWNGDWFELKRRISIESWTPSVLRAFRRICSPRVKIEPPYNLSGSRPPNPNWENVTLRELGQFEVKFLDRHGEVFEVPDDMLAQVFGEIQQGMMATSGLLTEVDTVYFNTPTCYPKREVDGDEQHTDDEEMMTLLVELFDRLAEHAPEIALGHVLTWPKEDKYFFRKLRLYALSKPTLFSSNELAKRLLTLNQSDFWDTDVCRELLFLLVDRWNEFAENEKASIGKRILAGPDKADFWSDEDYPRIRDESAARYARYMELQGCSLVKAQGTHLVEIITSFDRWNDAWATSIVIKNCTTVGWVGTDETPDTVLDAPVNEVVTRVKEGSKREFGSFTEKRPFIGLVKAKPRKALLALSIAAKENNYPSDLWSSLINNIPNEISKRIKYVFLTRLTLLPQLIVKEMRYDLGRWIKVNLLSIITFDNDLGWTVFDHIVDSLLKEGPEATTSSIGDVRRGREVIQQSRRTYSHAINGPLGMCAEALFSAVPGEKQEAGSLLPKHIKTRLEQLFATVGEGSDHAISVTTRKLNWLMHVDPQWVEDRLIPILNFKHTAAEASWNGFLHSRNVPSSTLACLIKPLLLDLIPWIYQQQWDRDLSKVASQWLGFMSIFRSEQADGLTKKEMRKMLRSMSDDTRNDFIFWLGKVGQKNDDGWHKLIVPFINHVWPLERTFRTESSTKSWIGLLDDTGMSFPATYRTVKKFLVPMETEQHPFYRFTREYDAQTPLSAQFPEDVLDLVNVVTPNSSTRSSYDLPKILTVIIETDPELASDHRYLRLIDLVERS</sequence>
<protein>
    <submittedName>
        <fullName evidence="1">Uncharacterized protein</fullName>
    </submittedName>
</protein>
<dbReference type="OrthoDB" id="2077946at2"/>
<dbReference type="HOGENOM" id="CLU_267953_0_0_6"/>
<dbReference type="RefSeq" id="WP_007637286.1">
    <property type="nucleotide sequence ID" value="NC_020514.1"/>
</dbReference>
<accession>K6YWV6</accession>
<dbReference type="EMBL" id="CP003837">
    <property type="protein sequence ID" value="AGH44659.1"/>
    <property type="molecule type" value="Genomic_DNA"/>
</dbReference>
<dbReference type="SUPFAM" id="SSF52467">
    <property type="entry name" value="DHS-like NAD/FAD-binding domain"/>
    <property type="match status" value="1"/>
</dbReference>
<dbReference type="KEGG" id="gps:C427_2550"/>
<evidence type="ECO:0000313" key="2">
    <source>
        <dbReference type="Proteomes" id="UP000011864"/>
    </source>
</evidence>
<organism evidence="1 2">
    <name type="scientific">Paraglaciecola psychrophila 170</name>
    <dbReference type="NCBI Taxonomy" id="1129794"/>
    <lineage>
        <taxon>Bacteria</taxon>
        <taxon>Pseudomonadati</taxon>
        <taxon>Pseudomonadota</taxon>
        <taxon>Gammaproteobacteria</taxon>
        <taxon>Alteromonadales</taxon>
        <taxon>Alteromonadaceae</taxon>
        <taxon>Paraglaciecola</taxon>
    </lineage>
</organism>
<keyword evidence="2" id="KW-1185">Reference proteome</keyword>
<dbReference type="PATRIC" id="fig|1129794.4.peg.2530"/>
<evidence type="ECO:0000313" key="1">
    <source>
        <dbReference type="EMBL" id="AGH44659.1"/>
    </source>
</evidence>
<name>K6YWV6_9ALTE</name>